<dbReference type="Proteomes" id="UP000826656">
    <property type="component" value="Unassembled WGS sequence"/>
</dbReference>
<evidence type="ECO:0000313" key="3">
    <source>
        <dbReference type="Proteomes" id="UP000826656"/>
    </source>
</evidence>
<organism evidence="2 3">
    <name type="scientific">Solanum tuberosum</name>
    <name type="common">Potato</name>
    <dbReference type="NCBI Taxonomy" id="4113"/>
    <lineage>
        <taxon>Eukaryota</taxon>
        <taxon>Viridiplantae</taxon>
        <taxon>Streptophyta</taxon>
        <taxon>Embryophyta</taxon>
        <taxon>Tracheophyta</taxon>
        <taxon>Spermatophyta</taxon>
        <taxon>Magnoliopsida</taxon>
        <taxon>eudicotyledons</taxon>
        <taxon>Gunneridae</taxon>
        <taxon>Pentapetalae</taxon>
        <taxon>asterids</taxon>
        <taxon>lamiids</taxon>
        <taxon>Solanales</taxon>
        <taxon>Solanaceae</taxon>
        <taxon>Solanoideae</taxon>
        <taxon>Solaneae</taxon>
        <taxon>Solanum</taxon>
    </lineage>
</organism>
<accession>A0ABQ7V1X7</accession>
<proteinExistence type="predicted"/>
<evidence type="ECO:0000256" key="1">
    <source>
        <dbReference type="SAM" id="MobiDB-lite"/>
    </source>
</evidence>
<protein>
    <submittedName>
        <fullName evidence="2">Uncharacterized protein</fullName>
    </submittedName>
</protein>
<gene>
    <name evidence="2" type="ORF">KY290_021566</name>
</gene>
<feature type="compositionally biased region" description="Basic and acidic residues" evidence="1">
    <location>
        <begin position="17"/>
        <end position="28"/>
    </location>
</feature>
<comment type="caution">
    <text evidence="2">The sequence shown here is derived from an EMBL/GenBank/DDBJ whole genome shotgun (WGS) entry which is preliminary data.</text>
</comment>
<name>A0ABQ7V1X7_SOLTU</name>
<feature type="region of interest" description="Disordered" evidence="1">
    <location>
        <begin position="1"/>
        <end position="28"/>
    </location>
</feature>
<sequence>MKKKNKVGRLQGMESNRSNRDLITDAPHKNHVTHRGYIARGHEICPQLINIEVGYLQVTNRDIRLYYGIDHAQIS</sequence>
<dbReference type="EMBL" id="JAIVGD010000015">
    <property type="protein sequence ID" value="KAH0758073.1"/>
    <property type="molecule type" value="Genomic_DNA"/>
</dbReference>
<evidence type="ECO:0000313" key="2">
    <source>
        <dbReference type="EMBL" id="KAH0758073.1"/>
    </source>
</evidence>
<keyword evidence="3" id="KW-1185">Reference proteome</keyword>
<reference evidence="2 3" key="1">
    <citation type="journal article" date="2021" name="bioRxiv">
        <title>Chromosome-scale and haplotype-resolved genome assembly of a tetraploid potato cultivar.</title>
        <authorList>
            <person name="Sun H."/>
            <person name="Jiao W.-B."/>
            <person name="Krause K."/>
            <person name="Campoy J.A."/>
            <person name="Goel M."/>
            <person name="Folz-Donahue K."/>
            <person name="Kukat C."/>
            <person name="Huettel B."/>
            <person name="Schneeberger K."/>
        </authorList>
    </citation>
    <scope>NUCLEOTIDE SEQUENCE [LARGE SCALE GENOMIC DNA]</scope>
    <source>
        <strain evidence="2">SolTubOtavaFocal</strain>
        <tissue evidence="2">Leaves</tissue>
    </source>
</reference>